<geneLocation type="mitochondrion" evidence="2"/>
<keyword evidence="2" id="KW-0496">Mitochondrion</keyword>
<feature type="chain" id="PRO_5007732941" evidence="1">
    <location>
        <begin position="19"/>
        <end position="80"/>
    </location>
</feature>
<name>W1IBY0_9HYPO</name>
<reference evidence="2" key="1">
    <citation type="submission" date="2013-05" db="EMBL/GenBank/DDBJ databases">
        <title>Draft genome sequences of six wheat associated Fusarium spp. isolates.</title>
        <authorList>
            <person name="Moolhuijzen P.M."/>
            <person name="Manners J.M."/>
            <person name="Wilcox S."/>
            <person name="Bellgard M.I."/>
            <person name="Gardiner D.M."/>
        </authorList>
    </citation>
    <scope>NUCLEOTIDE SEQUENCE</scope>
    <source>
        <strain evidence="2">CS3069</strain>
    </source>
</reference>
<proteinExistence type="predicted"/>
<feature type="non-terminal residue" evidence="2">
    <location>
        <position position="1"/>
    </location>
</feature>
<evidence type="ECO:0000256" key="1">
    <source>
        <dbReference type="SAM" id="SignalP"/>
    </source>
</evidence>
<gene>
    <name evidence="2" type="ORF">BN850_0137570</name>
</gene>
<feature type="signal peptide" evidence="1">
    <location>
        <begin position="1"/>
        <end position="18"/>
    </location>
</feature>
<dbReference type="EMBL" id="CBMI010005048">
    <property type="protein sequence ID" value="CDL73369.1"/>
    <property type="molecule type" value="Genomic_DNA"/>
</dbReference>
<keyword evidence="1" id="KW-0732">Signal</keyword>
<dbReference type="EMBL" id="HG321313">
    <property type="protein sequence ID" value="CEF82631.1"/>
    <property type="molecule type" value="Genomic_DNA"/>
</dbReference>
<dbReference type="AlphaFoldDB" id="W1IBY0"/>
<organism evidence="2">
    <name type="scientific">Fusarium clavum</name>
    <dbReference type="NCBI Taxonomy" id="2594811"/>
    <lineage>
        <taxon>Eukaryota</taxon>
        <taxon>Fungi</taxon>
        <taxon>Dikarya</taxon>
        <taxon>Ascomycota</taxon>
        <taxon>Pezizomycotina</taxon>
        <taxon>Sordariomycetes</taxon>
        <taxon>Hypocreomycetidae</taxon>
        <taxon>Hypocreales</taxon>
        <taxon>Nectriaceae</taxon>
        <taxon>Fusarium</taxon>
        <taxon>Fusarium incarnatum-equiseti species complex</taxon>
    </lineage>
</organism>
<evidence type="ECO:0000313" key="2">
    <source>
        <dbReference type="EMBL" id="CDL73369.1"/>
    </source>
</evidence>
<sequence length="80" mass="8566">AFPVRTVLSWIVVRSATATRPAASRDTLGVAGVEGLSERWFCGSGVKTNLNIMSIQGFLPGMNCFQTSCQLSVTRRVTGC</sequence>
<accession>W1IBY0</accession>
<protein>
    <submittedName>
        <fullName evidence="2">Unclassified</fullName>
    </submittedName>
</protein>